<gene>
    <name evidence="8" type="ORF">MU846_09260</name>
</gene>
<accession>A0ABT0E7T8</accession>
<evidence type="ECO:0000256" key="6">
    <source>
        <dbReference type="ARBA" id="ARBA00022842"/>
    </source>
</evidence>
<evidence type="ECO:0000256" key="3">
    <source>
        <dbReference type="ARBA" id="ARBA00011881"/>
    </source>
</evidence>
<evidence type="ECO:0000313" key="8">
    <source>
        <dbReference type="EMBL" id="MCK0537898.1"/>
    </source>
</evidence>
<evidence type="ECO:0000256" key="5">
    <source>
        <dbReference type="ARBA" id="ARBA00022801"/>
    </source>
</evidence>
<comment type="catalytic activity">
    <reaction evidence="7">
        <text>3-deoxy-alpha-D-manno-2-octulosonate-8-phosphate + H2O = 3-deoxy-alpha-D-manno-oct-2-ulosonate + phosphate</text>
        <dbReference type="Rhea" id="RHEA:11500"/>
        <dbReference type="ChEBI" id="CHEBI:15377"/>
        <dbReference type="ChEBI" id="CHEBI:43474"/>
        <dbReference type="ChEBI" id="CHEBI:85985"/>
        <dbReference type="ChEBI" id="CHEBI:85986"/>
        <dbReference type="EC" id="3.1.3.45"/>
    </reaction>
</comment>
<comment type="caution">
    <text evidence="8">The sequence shown here is derived from an EMBL/GenBank/DDBJ whole genome shotgun (WGS) entry which is preliminary data.</text>
</comment>
<dbReference type="Pfam" id="PF08282">
    <property type="entry name" value="Hydrolase_3"/>
    <property type="match status" value="1"/>
</dbReference>
<dbReference type="SFLD" id="SFLDG01136">
    <property type="entry name" value="C1.6:_Phosphoserine_Phosphatas"/>
    <property type="match status" value="1"/>
</dbReference>
<dbReference type="Gene3D" id="3.40.50.1000">
    <property type="entry name" value="HAD superfamily/HAD-like"/>
    <property type="match status" value="1"/>
</dbReference>
<evidence type="ECO:0000256" key="7">
    <source>
        <dbReference type="PIRNR" id="PIRNR006118"/>
    </source>
</evidence>
<keyword evidence="7" id="KW-0448">Lipopolysaccharide biosynthesis</keyword>
<dbReference type="SUPFAM" id="SSF56784">
    <property type="entry name" value="HAD-like"/>
    <property type="match status" value="1"/>
</dbReference>
<evidence type="ECO:0000256" key="2">
    <source>
        <dbReference type="ARBA" id="ARBA00005893"/>
    </source>
</evidence>
<organism evidence="8 9">
    <name type="scientific">Alcanivorax quisquiliarum</name>
    <dbReference type="NCBI Taxonomy" id="2933565"/>
    <lineage>
        <taxon>Bacteria</taxon>
        <taxon>Pseudomonadati</taxon>
        <taxon>Pseudomonadota</taxon>
        <taxon>Gammaproteobacteria</taxon>
        <taxon>Oceanospirillales</taxon>
        <taxon>Alcanivoracaceae</taxon>
        <taxon>Alcanivorax</taxon>
    </lineage>
</organism>
<dbReference type="GO" id="GO:0016787">
    <property type="term" value="F:hydrolase activity"/>
    <property type="evidence" value="ECO:0007669"/>
    <property type="project" value="UniProtKB-KW"/>
</dbReference>
<dbReference type="Proteomes" id="UP001165524">
    <property type="component" value="Unassembled WGS sequence"/>
</dbReference>
<sequence length="179" mass="18946">MKDGTTKDTGKMSILRERAIALQLMAFDVDGIMTDGQLLFGPEGEQLKVFNTLDGHGLKQLARAGVTLALITGRNSPMVARRAADLGIEHVIQGREDKGVALQALAGELGVTAAAVGYAGDDEPDVPALQWAALAFSVPNAHACAQQAADIVTQRRGGYGAVREMCDFILAARREADRS</sequence>
<dbReference type="NCBIfam" id="TIGR01670">
    <property type="entry name" value="KdsC-phosphatas"/>
    <property type="match status" value="1"/>
</dbReference>
<dbReference type="PANTHER" id="PTHR21485">
    <property type="entry name" value="HAD SUPERFAMILY MEMBERS CMAS AND KDSC"/>
    <property type="match status" value="1"/>
</dbReference>
<dbReference type="InterPro" id="IPR023214">
    <property type="entry name" value="HAD_sf"/>
</dbReference>
<evidence type="ECO:0000256" key="1">
    <source>
        <dbReference type="ARBA" id="ARBA00001946"/>
    </source>
</evidence>
<dbReference type="InterPro" id="IPR010023">
    <property type="entry name" value="KdsC_fam"/>
</dbReference>
<keyword evidence="9" id="KW-1185">Reference proteome</keyword>
<keyword evidence="6 7" id="KW-0460">Magnesium</keyword>
<keyword evidence="5 7" id="KW-0378">Hydrolase</keyword>
<proteinExistence type="inferred from homology"/>
<dbReference type="EMBL" id="JALKII010000005">
    <property type="protein sequence ID" value="MCK0537898.1"/>
    <property type="molecule type" value="Genomic_DNA"/>
</dbReference>
<dbReference type="PANTHER" id="PTHR21485:SF3">
    <property type="entry name" value="N-ACYLNEURAMINATE CYTIDYLYLTRANSFERASE"/>
    <property type="match status" value="1"/>
</dbReference>
<dbReference type="RefSeq" id="WP_246951959.1">
    <property type="nucleotide sequence ID" value="NZ_JALKII010000005.1"/>
</dbReference>
<comment type="subunit">
    <text evidence="3 7">Homotetramer.</text>
</comment>
<evidence type="ECO:0000313" key="9">
    <source>
        <dbReference type="Proteomes" id="UP001165524"/>
    </source>
</evidence>
<dbReference type="SFLD" id="SFLDS00003">
    <property type="entry name" value="Haloacid_Dehalogenase"/>
    <property type="match status" value="1"/>
</dbReference>
<reference evidence="8" key="1">
    <citation type="submission" date="2022-04" db="EMBL/GenBank/DDBJ databases">
        <title>Alcanivorax sp. CY1518 draft genome sequence.</title>
        <authorList>
            <person name="Zhao G."/>
            <person name="An M."/>
        </authorList>
    </citation>
    <scope>NUCLEOTIDE SEQUENCE</scope>
    <source>
        <strain evidence="8">CY1518</strain>
    </source>
</reference>
<dbReference type="EC" id="3.1.3.45" evidence="7"/>
<dbReference type="InterPro" id="IPR036412">
    <property type="entry name" value="HAD-like_sf"/>
</dbReference>
<dbReference type="SFLD" id="SFLDG01138">
    <property type="entry name" value="C1.6.2:_Deoxy-d-mannose-octulo"/>
    <property type="match status" value="1"/>
</dbReference>
<evidence type="ECO:0000256" key="4">
    <source>
        <dbReference type="ARBA" id="ARBA00022723"/>
    </source>
</evidence>
<comment type="cofactor">
    <cofactor evidence="1 7">
        <name>Mg(2+)</name>
        <dbReference type="ChEBI" id="CHEBI:18420"/>
    </cofactor>
</comment>
<dbReference type="CDD" id="cd01630">
    <property type="entry name" value="HAD_KDO-like"/>
    <property type="match status" value="1"/>
</dbReference>
<comment type="function">
    <text evidence="7">Catalyzes the hydrolysis of 3-deoxy-D-manno-octulosonate 8-phosphate (KDO 8-P) to 3-deoxy-D-manno-octulosonate (KDO) and inorganic phosphate.</text>
</comment>
<comment type="similarity">
    <text evidence="2 7">Belongs to the KdsC family.</text>
</comment>
<keyword evidence="4 7" id="KW-0479">Metal-binding</keyword>
<name>A0ABT0E7T8_9GAMM</name>
<dbReference type="PIRSF" id="PIRSF006118">
    <property type="entry name" value="KDO8-P_Ptase"/>
    <property type="match status" value="1"/>
</dbReference>
<dbReference type="InterPro" id="IPR050793">
    <property type="entry name" value="CMP-NeuNAc_synthase"/>
</dbReference>
<protein>
    <recommendedName>
        <fullName evidence="7">3-deoxy-D-manno-octulosonate 8-phosphate phosphatase KdsC</fullName>
        <ecNumber evidence="7">3.1.3.45</ecNumber>
    </recommendedName>
    <alternativeName>
        <fullName evidence="7">KDO 8-P phosphatase</fullName>
    </alternativeName>
</protein>